<dbReference type="PANTHER" id="PTHR35984:SF1">
    <property type="entry name" value="PERIPLASMIC SERINE PROTEASE"/>
    <property type="match status" value="1"/>
</dbReference>
<name>A0A2T2WLW2_9FIRM</name>
<dbReference type="Pfam" id="PF01972">
    <property type="entry name" value="SDH_protease"/>
    <property type="match status" value="1"/>
</dbReference>
<proteinExistence type="predicted"/>
<comment type="caution">
    <text evidence="1">The sequence shown here is derived from an EMBL/GenBank/DDBJ whole genome shotgun (WGS) entry which is preliminary data.</text>
</comment>
<dbReference type="AlphaFoldDB" id="A0A2T2WLW2"/>
<reference evidence="1 2" key="1">
    <citation type="journal article" date="2014" name="BMC Genomics">
        <title>Comparison of environmental and isolate Sulfobacillus genomes reveals diverse carbon, sulfur, nitrogen, and hydrogen metabolisms.</title>
        <authorList>
            <person name="Justice N.B."/>
            <person name="Norman A."/>
            <person name="Brown C.T."/>
            <person name="Singh A."/>
            <person name="Thomas B.C."/>
            <person name="Banfield J.F."/>
        </authorList>
    </citation>
    <scope>NUCLEOTIDE SEQUENCE [LARGE SCALE GENOMIC DNA]</scope>
    <source>
        <strain evidence="1">AMDSBA3</strain>
    </source>
</reference>
<dbReference type="GO" id="GO:0016020">
    <property type="term" value="C:membrane"/>
    <property type="evidence" value="ECO:0007669"/>
    <property type="project" value="InterPro"/>
</dbReference>
<sequence>MEESLALNANEYIERQLDKLNAHLGEVFRSDVLALALNGPLAYGVDDVIHSSVETFKDKSPTLSVVITTDGGYVEVVQRIAETIRHHYNEVNFIIPNHAFSAGTILAMSGDSIFMDYYSRLGPIDPQVRSSNGQMVPALGYLIQWEKLLKKAEEGTITVPEVQLMVDGFDVAELYHYEQARELSVALLKEWLVKYKFKQWTYTETTGTVVTKEMKEQRAEEIALKLNDPSRWHSHGSGISMEVLETEVKLKIEDFGQEPKKGAVVNYHSLMQDYMDKLGHAGAVHFYGQYIPYLTGR</sequence>
<dbReference type="InterPro" id="IPR029045">
    <property type="entry name" value="ClpP/crotonase-like_dom_sf"/>
</dbReference>
<protein>
    <submittedName>
        <fullName evidence="1">Serine dehydrogenasease</fullName>
    </submittedName>
</protein>
<gene>
    <name evidence="1" type="ORF">C7B45_03835</name>
</gene>
<dbReference type="Proteomes" id="UP000241848">
    <property type="component" value="Unassembled WGS sequence"/>
</dbReference>
<organism evidence="1 2">
    <name type="scientific">Sulfobacillus acidophilus</name>
    <dbReference type="NCBI Taxonomy" id="53633"/>
    <lineage>
        <taxon>Bacteria</taxon>
        <taxon>Bacillati</taxon>
        <taxon>Bacillota</taxon>
        <taxon>Clostridia</taxon>
        <taxon>Eubacteriales</taxon>
        <taxon>Clostridiales Family XVII. Incertae Sedis</taxon>
        <taxon>Sulfobacillus</taxon>
    </lineage>
</organism>
<evidence type="ECO:0000313" key="1">
    <source>
        <dbReference type="EMBL" id="PSR23234.1"/>
    </source>
</evidence>
<evidence type="ECO:0000313" key="2">
    <source>
        <dbReference type="Proteomes" id="UP000241848"/>
    </source>
</evidence>
<accession>A0A2T2WLW2</accession>
<dbReference type="InterPro" id="IPR002825">
    <property type="entry name" value="Pept_S49_ser-pept_pro"/>
</dbReference>
<dbReference type="SUPFAM" id="SSF52096">
    <property type="entry name" value="ClpP/crotonase"/>
    <property type="match status" value="1"/>
</dbReference>
<dbReference type="Gene3D" id="3.90.226.10">
    <property type="entry name" value="2-enoyl-CoA Hydratase, Chain A, domain 1"/>
    <property type="match status" value="1"/>
</dbReference>
<dbReference type="EMBL" id="PXYV01000007">
    <property type="protein sequence ID" value="PSR23234.1"/>
    <property type="molecule type" value="Genomic_DNA"/>
</dbReference>
<dbReference type="PANTHER" id="PTHR35984">
    <property type="entry name" value="PERIPLASMIC SERINE PROTEASE"/>
    <property type="match status" value="1"/>
</dbReference>